<comment type="caution">
    <text evidence="1">The sequence shown here is derived from an EMBL/GenBank/DDBJ whole genome shotgun (WGS) entry which is preliminary data.</text>
</comment>
<reference evidence="1 2" key="1">
    <citation type="journal article" date="2024" name="Int. J. Syst. Evol. Microbiol.">
        <title>Clostridium omnivorum sp. nov., isolated from anoxic soil under the treatment of reductive soil disinfestation.</title>
        <authorList>
            <person name="Ueki A."/>
            <person name="Tonouchi A."/>
            <person name="Kaku N."/>
            <person name="Honma S."/>
            <person name="Ueki K."/>
        </authorList>
    </citation>
    <scope>NUCLEOTIDE SEQUENCE [LARGE SCALE GENOMIC DNA]</scope>
    <source>
        <strain evidence="1 2">E14</strain>
    </source>
</reference>
<organism evidence="1 2">
    <name type="scientific">Clostridium omnivorum</name>
    <dbReference type="NCBI Taxonomy" id="1604902"/>
    <lineage>
        <taxon>Bacteria</taxon>
        <taxon>Bacillati</taxon>
        <taxon>Bacillota</taxon>
        <taxon>Clostridia</taxon>
        <taxon>Eubacteriales</taxon>
        <taxon>Clostridiaceae</taxon>
        <taxon>Clostridium</taxon>
    </lineage>
</organism>
<proteinExistence type="predicted"/>
<sequence>MTLRDIMKYIESEYEVINLTPCEVCGGDYQAEDLEIVLIDDVPYDICQCSCCNCGHEKVFEFCAPFIEDKNLKKIKRNLN</sequence>
<dbReference type="RefSeq" id="WP_264850201.1">
    <property type="nucleotide sequence ID" value="NZ_BRXR01000001.1"/>
</dbReference>
<dbReference type="EMBL" id="BRXR01000001">
    <property type="protein sequence ID" value="GLC30926.1"/>
    <property type="molecule type" value="Genomic_DNA"/>
</dbReference>
<dbReference type="Proteomes" id="UP001208567">
    <property type="component" value="Unassembled WGS sequence"/>
</dbReference>
<protein>
    <recommendedName>
        <fullName evidence="3">Metal-binding protein</fullName>
    </recommendedName>
</protein>
<evidence type="ECO:0000313" key="2">
    <source>
        <dbReference type="Proteomes" id="UP001208567"/>
    </source>
</evidence>
<gene>
    <name evidence="1" type="ORF">bsdE14_23360</name>
</gene>
<evidence type="ECO:0008006" key="3">
    <source>
        <dbReference type="Google" id="ProtNLM"/>
    </source>
</evidence>
<accession>A0ABQ5N6T9</accession>
<name>A0ABQ5N6T9_9CLOT</name>
<evidence type="ECO:0000313" key="1">
    <source>
        <dbReference type="EMBL" id="GLC30926.1"/>
    </source>
</evidence>
<keyword evidence="2" id="KW-1185">Reference proteome</keyword>